<evidence type="ECO:0000313" key="1">
    <source>
        <dbReference type="EMBL" id="CAJ0584012.1"/>
    </source>
</evidence>
<organism evidence="1 2">
    <name type="scientific">Mesorhabditis spiculigera</name>
    <dbReference type="NCBI Taxonomy" id="96644"/>
    <lineage>
        <taxon>Eukaryota</taxon>
        <taxon>Metazoa</taxon>
        <taxon>Ecdysozoa</taxon>
        <taxon>Nematoda</taxon>
        <taxon>Chromadorea</taxon>
        <taxon>Rhabditida</taxon>
        <taxon>Rhabditina</taxon>
        <taxon>Rhabditomorpha</taxon>
        <taxon>Rhabditoidea</taxon>
        <taxon>Rhabditidae</taxon>
        <taxon>Mesorhabditinae</taxon>
        <taxon>Mesorhabditis</taxon>
    </lineage>
</organism>
<name>A0AA36GD18_9BILA</name>
<sequence>MTELSVNVVCQDRYSQNEDLQYISSCYVGDAEKFLRDKRKLYVQPLFDFDFEQPIYVREAFIDIIARKKGRPCNETCVLTPLAIRNHPLLSPSLVDVRVCLFLNNTLNQELLNPNLRCVDSSRSGFDVLKARSAGEKFMFHDRVPWIDRHSLENYTKHDFDKEMRDLKKKPWIPVKRIKEELTNCLHMKYGSISENDFMYDKGIYGWMNVMKFSCALVGEHFYAFGMAFSKTRFRLKQILLKRQQRKHISTLYPKKFDHTPLVKSKVHQFNSIALNVKTRVMLLKPTEISNTVENFSKDLSDEACEILDDCRKEFCMKNDTIEYEYVKKNSQHTFFKERAGIARLGPQESLMMYTIAKPTFKFEIVKRSTSKGLIDLEQKYDHSARELFKEMMEQQFSHEFHMHHGVLLD</sequence>
<feature type="non-terminal residue" evidence="1">
    <location>
        <position position="1"/>
    </location>
</feature>
<gene>
    <name evidence="1" type="ORF">MSPICULIGERA_LOCUS22080</name>
</gene>
<proteinExistence type="predicted"/>
<protein>
    <submittedName>
        <fullName evidence="1">Uncharacterized protein</fullName>
    </submittedName>
</protein>
<evidence type="ECO:0000313" key="2">
    <source>
        <dbReference type="Proteomes" id="UP001177023"/>
    </source>
</evidence>
<dbReference type="Proteomes" id="UP001177023">
    <property type="component" value="Unassembled WGS sequence"/>
</dbReference>
<reference evidence="1" key="1">
    <citation type="submission" date="2023-06" db="EMBL/GenBank/DDBJ databases">
        <authorList>
            <person name="Delattre M."/>
        </authorList>
    </citation>
    <scope>NUCLEOTIDE SEQUENCE</scope>
    <source>
        <strain evidence="1">AF72</strain>
    </source>
</reference>
<dbReference type="AlphaFoldDB" id="A0AA36GD18"/>
<dbReference type="EMBL" id="CATQJA010002665">
    <property type="protein sequence ID" value="CAJ0584012.1"/>
    <property type="molecule type" value="Genomic_DNA"/>
</dbReference>
<accession>A0AA36GD18</accession>
<comment type="caution">
    <text evidence="1">The sequence shown here is derived from an EMBL/GenBank/DDBJ whole genome shotgun (WGS) entry which is preliminary data.</text>
</comment>
<keyword evidence="2" id="KW-1185">Reference proteome</keyword>